<evidence type="ECO:0000313" key="2">
    <source>
        <dbReference type="EMBL" id="RKT02104.1"/>
    </source>
</evidence>
<sequence>MKNKIQILIASFFICGLVTIVNTAKAQQTIEEIQINKNAALDEIRELLIYNFDPTNPDFKEGIVDSEVKFEINEKGKIVNVHSKGDCKNVSKEIESILSHLQYKVNSKKLSKDMLASIYVMPVRVHITE</sequence>
<organism evidence="2 3">
    <name type="scientific">Chryseobacterium defluvii</name>
    <dbReference type="NCBI Taxonomy" id="160396"/>
    <lineage>
        <taxon>Bacteria</taxon>
        <taxon>Pseudomonadati</taxon>
        <taxon>Bacteroidota</taxon>
        <taxon>Flavobacteriia</taxon>
        <taxon>Flavobacteriales</taxon>
        <taxon>Weeksellaceae</taxon>
        <taxon>Chryseobacterium group</taxon>
        <taxon>Chryseobacterium</taxon>
    </lineage>
</organism>
<reference evidence="2 3" key="1">
    <citation type="submission" date="2018-10" db="EMBL/GenBank/DDBJ databases">
        <title>Genomic Encyclopedia of Archaeal and Bacterial Type Strains, Phase II (KMG-II): from individual species to whole genera.</title>
        <authorList>
            <person name="Goeker M."/>
        </authorList>
    </citation>
    <scope>NUCLEOTIDE SEQUENCE [LARGE SCALE GENOMIC DNA]</scope>
    <source>
        <strain evidence="2 3">DSM 14219</strain>
    </source>
</reference>
<evidence type="ECO:0000313" key="3">
    <source>
        <dbReference type="Proteomes" id="UP000272428"/>
    </source>
</evidence>
<dbReference type="AlphaFoldDB" id="A0A495SRQ3"/>
<keyword evidence="1" id="KW-0732">Signal</keyword>
<proteinExistence type="predicted"/>
<name>A0A495SRQ3_9FLAO</name>
<dbReference type="RefSeq" id="WP_121460963.1">
    <property type="nucleotide sequence ID" value="NZ_RBXB01000001.1"/>
</dbReference>
<feature type="chain" id="PRO_5019783498" description="TonB-like protein" evidence="1">
    <location>
        <begin position="27"/>
        <end position="129"/>
    </location>
</feature>
<protein>
    <recommendedName>
        <fullName evidence="4">TonB-like protein</fullName>
    </recommendedName>
</protein>
<gene>
    <name evidence="2" type="ORF">BCF58_1337</name>
</gene>
<dbReference type="Proteomes" id="UP000272428">
    <property type="component" value="Unassembled WGS sequence"/>
</dbReference>
<dbReference type="EMBL" id="RBXB01000001">
    <property type="protein sequence ID" value="RKT02104.1"/>
    <property type="molecule type" value="Genomic_DNA"/>
</dbReference>
<accession>A0A495SRQ3</accession>
<dbReference type="OrthoDB" id="1263788at2"/>
<keyword evidence="3" id="KW-1185">Reference proteome</keyword>
<feature type="signal peptide" evidence="1">
    <location>
        <begin position="1"/>
        <end position="26"/>
    </location>
</feature>
<evidence type="ECO:0008006" key="4">
    <source>
        <dbReference type="Google" id="ProtNLM"/>
    </source>
</evidence>
<comment type="caution">
    <text evidence="2">The sequence shown here is derived from an EMBL/GenBank/DDBJ whole genome shotgun (WGS) entry which is preliminary data.</text>
</comment>
<evidence type="ECO:0000256" key="1">
    <source>
        <dbReference type="SAM" id="SignalP"/>
    </source>
</evidence>